<proteinExistence type="predicted"/>
<gene>
    <name evidence="2" type="ORF">FA10DRAFT_197722</name>
</gene>
<evidence type="ECO:0000313" key="2">
    <source>
        <dbReference type="EMBL" id="PWN87190.1"/>
    </source>
</evidence>
<accession>A0A316YBM9</accession>
<feature type="compositionally biased region" description="Basic residues" evidence="1">
    <location>
        <begin position="15"/>
        <end position="30"/>
    </location>
</feature>
<dbReference type="InParanoid" id="A0A316YBM9"/>
<dbReference type="Proteomes" id="UP000245768">
    <property type="component" value="Unassembled WGS sequence"/>
</dbReference>
<evidence type="ECO:0000256" key="1">
    <source>
        <dbReference type="SAM" id="MobiDB-lite"/>
    </source>
</evidence>
<feature type="region of interest" description="Disordered" evidence="1">
    <location>
        <begin position="1"/>
        <end position="33"/>
    </location>
</feature>
<dbReference type="EMBL" id="KZ819641">
    <property type="protein sequence ID" value="PWN87190.1"/>
    <property type="molecule type" value="Genomic_DNA"/>
</dbReference>
<dbReference type="GeneID" id="37040332"/>
<keyword evidence="3" id="KW-1185">Reference proteome</keyword>
<dbReference type="AlphaFoldDB" id="A0A316YBM9"/>
<dbReference type="RefSeq" id="XP_025374388.1">
    <property type="nucleotide sequence ID" value="XM_025518416.1"/>
</dbReference>
<reference evidence="2 3" key="1">
    <citation type="journal article" date="2018" name="Mol. Biol. Evol.">
        <title>Broad Genomic Sampling Reveals a Smut Pathogenic Ancestry of the Fungal Clade Ustilaginomycotina.</title>
        <authorList>
            <person name="Kijpornyongpan T."/>
            <person name="Mondo S.J."/>
            <person name="Barry K."/>
            <person name="Sandor L."/>
            <person name="Lee J."/>
            <person name="Lipzen A."/>
            <person name="Pangilinan J."/>
            <person name="LaButti K."/>
            <person name="Hainaut M."/>
            <person name="Henrissat B."/>
            <person name="Grigoriev I.V."/>
            <person name="Spatafora J.W."/>
            <person name="Aime M.C."/>
        </authorList>
    </citation>
    <scope>NUCLEOTIDE SEQUENCE [LARGE SCALE GENOMIC DNA]</scope>
    <source>
        <strain evidence="2 3">MCA 4198</strain>
    </source>
</reference>
<feature type="compositionally biased region" description="Basic and acidic residues" evidence="1">
    <location>
        <begin position="1"/>
        <end position="14"/>
    </location>
</feature>
<evidence type="ECO:0000313" key="3">
    <source>
        <dbReference type="Proteomes" id="UP000245768"/>
    </source>
</evidence>
<protein>
    <submittedName>
        <fullName evidence="2">Uncharacterized protein</fullName>
    </submittedName>
</protein>
<sequence>MKEAVPTKKKEAQQRRKKKRRRGRKRKRGKEKGGQCVAERALCARKTRLERERKICVSDEGSDVVCNGVWGVK</sequence>
<name>A0A316YBM9_9BASI</name>
<organism evidence="2 3">
    <name type="scientific">Acaromyces ingoldii</name>
    <dbReference type="NCBI Taxonomy" id="215250"/>
    <lineage>
        <taxon>Eukaryota</taxon>
        <taxon>Fungi</taxon>
        <taxon>Dikarya</taxon>
        <taxon>Basidiomycota</taxon>
        <taxon>Ustilaginomycotina</taxon>
        <taxon>Exobasidiomycetes</taxon>
        <taxon>Exobasidiales</taxon>
        <taxon>Cryptobasidiaceae</taxon>
        <taxon>Acaromyces</taxon>
    </lineage>
</organism>